<keyword evidence="3 7" id="KW-0812">Transmembrane</keyword>
<dbReference type="Proteomes" id="UP000593892">
    <property type="component" value="Chromosome"/>
</dbReference>
<dbReference type="InterPro" id="IPR003838">
    <property type="entry name" value="ABC3_permease_C"/>
</dbReference>
<dbReference type="InterPro" id="IPR017800">
    <property type="entry name" value="ADOP"/>
</dbReference>
<dbReference type="InterPro" id="IPR025857">
    <property type="entry name" value="MacB_PCD"/>
</dbReference>
<evidence type="ECO:0000256" key="5">
    <source>
        <dbReference type="ARBA" id="ARBA00023136"/>
    </source>
</evidence>
<dbReference type="GO" id="GO:0005886">
    <property type="term" value="C:plasma membrane"/>
    <property type="evidence" value="ECO:0007669"/>
    <property type="project" value="UniProtKB-SubCell"/>
</dbReference>
<dbReference type="PANTHER" id="PTHR30572:SF4">
    <property type="entry name" value="ABC TRANSPORTER PERMEASE YTRF"/>
    <property type="match status" value="1"/>
</dbReference>
<feature type="transmembrane region" description="Helical" evidence="7">
    <location>
        <begin position="21"/>
        <end position="44"/>
    </location>
</feature>
<gene>
    <name evidence="10" type="ORF">IRI77_13585</name>
</gene>
<dbReference type="Pfam" id="PF12704">
    <property type="entry name" value="MacB_PCD"/>
    <property type="match status" value="2"/>
</dbReference>
<dbReference type="NCBIfam" id="TIGR03434">
    <property type="entry name" value="ADOP"/>
    <property type="match status" value="1"/>
</dbReference>
<feature type="transmembrane region" description="Helical" evidence="7">
    <location>
        <begin position="350"/>
        <end position="375"/>
    </location>
</feature>
<accession>A0A7S7NW72</accession>
<dbReference type="GO" id="GO:0022857">
    <property type="term" value="F:transmembrane transporter activity"/>
    <property type="evidence" value="ECO:0007669"/>
    <property type="project" value="TreeGrafter"/>
</dbReference>
<reference evidence="10 11" key="1">
    <citation type="submission" date="2020-10" db="EMBL/GenBank/DDBJ databases">
        <title>Complete genome sequence of Paludibaculum fermentans P105T, a facultatively anaerobic acidobacterium capable of dissimilatory Fe(III) reduction.</title>
        <authorList>
            <person name="Dedysh S.N."/>
            <person name="Beletsky A.V."/>
            <person name="Kulichevskaya I.S."/>
            <person name="Mardanov A.V."/>
            <person name="Ravin N.V."/>
        </authorList>
    </citation>
    <scope>NUCLEOTIDE SEQUENCE [LARGE SCALE GENOMIC DNA]</scope>
    <source>
        <strain evidence="10 11">P105</strain>
    </source>
</reference>
<keyword evidence="2" id="KW-1003">Cell membrane</keyword>
<feature type="transmembrane region" description="Helical" evidence="7">
    <location>
        <begin position="294"/>
        <end position="318"/>
    </location>
</feature>
<proteinExistence type="inferred from homology"/>
<name>A0A7S7NW72_PALFE</name>
<feature type="domain" description="ABC3 transporter permease C-terminal" evidence="8">
    <location>
        <begin position="704"/>
        <end position="817"/>
    </location>
</feature>
<evidence type="ECO:0000256" key="6">
    <source>
        <dbReference type="ARBA" id="ARBA00038076"/>
    </source>
</evidence>
<evidence type="ECO:0000256" key="1">
    <source>
        <dbReference type="ARBA" id="ARBA00004651"/>
    </source>
</evidence>
<evidence type="ECO:0000256" key="4">
    <source>
        <dbReference type="ARBA" id="ARBA00022989"/>
    </source>
</evidence>
<feature type="transmembrane region" description="Helical" evidence="7">
    <location>
        <begin position="697"/>
        <end position="726"/>
    </location>
</feature>
<dbReference type="RefSeq" id="WP_194452589.1">
    <property type="nucleotide sequence ID" value="NZ_CP063849.1"/>
</dbReference>
<feature type="transmembrane region" description="Helical" evidence="7">
    <location>
        <begin position="387"/>
        <end position="408"/>
    </location>
</feature>
<protein>
    <submittedName>
        <fullName evidence="10">ABC transporter permease</fullName>
    </submittedName>
</protein>
<comment type="subcellular location">
    <subcellularLocation>
        <location evidence="1">Cell membrane</location>
        <topology evidence="1">Multi-pass membrane protein</topology>
    </subcellularLocation>
</comment>
<feature type="domain" description="MacB-like periplasmic core" evidence="9">
    <location>
        <begin position="23"/>
        <end position="248"/>
    </location>
</feature>
<evidence type="ECO:0000256" key="2">
    <source>
        <dbReference type="ARBA" id="ARBA00022475"/>
    </source>
</evidence>
<dbReference type="Pfam" id="PF02687">
    <property type="entry name" value="FtsX"/>
    <property type="match status" value="2"/>
</dbReference>
<organism evidence="10 11">
    <name type="scientific">Paludibaculum fermentans</name>
    <dbReference type="NCBI Taxonomy" id="1473598"/>
    <lineage>
        <taxon>Bacteria</taxon>
        <taxon>Pseudomonadati</taxon>
        <taxon>Acidobacteriota</taxon>
        <taxon>Terriglobia</taxon>
        <taxon>Bryobacterales</taxon>
        <taxon>Bryobacteraceae</taxon>
        <taxon>Paludibaculum</taxon>
    </lineage>
</organism>
<feature type="domain" description="ABC3 transporter permease C-terminal" evidence="8">
    <location>
        <begin position="301"/>
        <end position="409"/>
    </location>
</feature>
<keyword evidence="11" id="KW-1185">Reference proteome</keyword>
<dbReference type="InterPro" id="IPR050250">
    <property type="entry name" value="Macrolide_Exporter_MacB"/>
</dbReference>
<dbReference type="AlphaFoldDB" id="A0A7S7NW72"/>
<evidence type="ECO:0000313" key="11">
    <source>
        <dbReference type="Proteomes" id="UP000593892"/>
    </source>
</evidence>
<keyword evidence="5 7" id="KW-0472">Membrane</keyword>
<feature type="transmembrane region" description="Helical" evidence="7">
    <location>
        <begin position="787"/>
        <end position="806"/>
    </location>
</feature>
<dbReference type="EMBL" id="CP063849">
    <property type="protein sequence ID" value="QOY90932.1"/>
    <property type="molecule type" value="Genomic_DNA"/>
</dbReference>
<feature type="transmembrane region" description="Helical" evidence="7">
    <location>
        <begin position="753"/>
        <end position="775"/>
    </location>
</feature>
<evidence type="ECO:0000256" key="3">
    <source>
        <dbReference type="ARBA" id="ARBA00022692"/>
    </source>
</evidence>
<sequence>MLDTLQQTLRQALRSLRTSPAVTGMAVLSLALGIGANTAIFSLINALMLRTLPVSHPEQLLQVTMDSPQFFSNPLWERIRDRQQVFADLFAYGRWRFNLASGGEARYANGIFASGQYFDTLGVRPALGRALTSADDWRGCPGAAILSHGFWQKEYGGQTGILGKTISLDGHPIPIAGVTGAGFTGVDVGSTFDVIVPLCAEKILHGETSNLDIHAAPGNYNTLYAWLRLVGRPKAGISPDQATAQMKALAPGIFQATVPSHWRAPEQQRYLQRTLVTNPFATGLSYLREQYLDALMVLMGIVAVVLLIACANVANLLLARCVARRREFAIRMALGAGRGRLIRQLLAESLLLAGLGALLGLLFANWATSGLLAILDVPLDAAPDWRVLAFTATLALLTSVLFGLAPAWRGTPVSPYAAMKSNSRDVIEGSRFNTARALVAVQIALSLPLVVGAGLMLTTLWKLLGSETGFAKDQVLLASVDLRNGRYAPERRRGAYLQMLAKLRALPGVRAASVSNLTPACGCASTRELALEEAPGRTAPVVAVDSNLVSEGFFEALGTTLTAGRDFDAHDTPDSPSAAIINQAMAKRYFGTDSPLGRRFRIQKRNTMSDPVEIVGVVGDVRYGSMRDTVRPIVYLAWNQDPEPYPMTNFELRTGGTAPAVLTGAVKSAIAEVNPAVSIEFTTLSTRVEESLSRERLMAVLSGCFGALALLLAGIGLYGVVSYGVARRTNEIGIRMALGAEQSRILRMVLREVLATAFAGVVAGLAITLGLTRFLTGLVYGLAPNDPSTFCLAAAILITIAACAGYQPARRAARIQPQAALHEE</sequence>
<evidence type="ECO:0000259" key="9">
    <source>
        <dbReference type="Pfam" id="PF12704"/>
    </source>
</evidence>
<feature type="transmembrane region" description="Helical" evidence="7">
    <location>
        <begin position="437"/>
        <end position="461"/>
    </location>
</feature>
<comment type="similarity">
    <text evidence="6">Belongs to the ABC-4 integral membrane protein family.</text>
</comment>
<dbReference type="PANTHER" id="PTHR30572">
    <property type="entry name" value="MEMBRANE COMPONENT OF TRANSPORTER-RELATED"/>
    <property type="match status" value="1"/>
</dbReference>
<evidence type="ECO:0000313" key="10">
    <source>
        <dbReference type="EMBL" id="QOY90932.1"/>
    </source>
</evidence>
<evidence type="ECO:0000256" key="7">
    <source>
        <dbReference type="SAM" id="Phobius"/>
    </source>
</evidence>
<dbReference type="KEGG" id="pfer:IRI77_13585"/>
<keyword evidence="4 7" id="KW-1133">Transmembrane helix</keyword>
<evidence type="ECO:0000259" key="8">
    <source>
        <dbReference type="Pfam" id="PF02687"/>
    </source>
</evidence>
<feature type="domain" description="MacB-like periplasmic core" evidence="9">
    <location>
        <begin position="500"/>
        <end position="640"/>
    </location>
</feature>